<dbReference type="GO" id="GO:0009401">
    <property type="term" value="P:phosphoenolpyruvate-dependent sugar phosphotransferase system"/>
    <property type="evidence" value="ECO:0007669"/>
    <property type="project" value="UniProtKB-KW"/>
</dbReference>
<protein>
    <recommendedName>
        <fullName evidence="3">Phosphocarrier protein HPr</fullName>
    </recommendedName>
</protein>
<organism evidence="7 8">
    <name type="scientific">Propionispora vibrioides</name>
    <dbReference type="NCBI Taxonomy" id="112903"/>
    <lineage>
        <taxon>Bacteria</taxon>
        <taxon>Bacillati</taxon>
        <taxon>Bacillota</taxon>
        <taxon>Negativicutes</taxon>
        <taxon>Selenomonadales</taxon>
        <taxon>Sporomusaceae</taxon>
        <taxon>Propionispora</taxon>
    </lineage>
</organism>
<dbReference type="InterPro" id="IPR002114">
    <property type="entry name" value="PTS_HPr_Ser_P_site"/>
</dbReference>
<dbReference type="NCBIfam" id="TIGR01003">
    <property type="entry name" value="PTS_HPr_family"/>
    <property type="match status" value="1"/>
</dbReference>
<dbReference type="AlphaFoldDB" id="A0A1H8T8Z8"/>
<evidence type="ECO:0000256" key="1">
    <source>
        <dbReference type="ARBA" id="ARBA00003681"/>
    </source>
</evidence>
<dbReference type="Proteomes" id="UP000198847">
    <property type="component" value="Unassembled WGS sequence"/>
</dbReference>
<dbReference type="STRING" id="112903.SAMN04490178_10669"/>
<reference evidence="7 8" key="1">
    <citation type="submission" date="2016-10" db="EMBL/GenBank/DDBJ databases">
        <authorList>
            <person name="de Groot N.N."/>
        </authorList>
    </citation>
    <scope>NUCLEOTIDE SEQUENCE [LARGE SCALE GENOMIC DNA]</scope>
    <source>
        <strain evidence="7 8">DSM 13305</strain>
    </source>
</reference>
<evidence type="ECO:0000256" key="3">
    <source>
        <dbReference type="ARBA" id="ARBA00020422"/>
    </source>
</evidence>
<dbReference type="PROSITE" id="PS00589">
    <property type="entry name" value="PTS_HPR_SER"/>
    <property type="match status" value="1"/>
</dbReference>
<dbReference type="InterPro" id="IPR000032">
    <property type="entry name" value="HPr-like"/>
</dbReference>
<evidence type="ECO:0000313" key="8">
    <source>
        <dbReference type="Proteomes" id="UP000198847"/>
    </source>
</evidence>
<sequence length="87" mass="9141">MVQAKMTINNPAGLHARPAAQFVKTSSSFKSKVKIEANSKTADGKSILSVMAMGVTKGTTINVSVDGPDEKECLAALKKLVDSNFGE</sequence>
<dbReference type="SUPFAM" id="SSF55594">
    <property type="entry name" value="HPr-like"/>
    <property type="match status" value="1"/>
</dbReference>
<evidence type="ECO:0000256" key="4">
    <source>
        <dbReference type="ARBA" id="ARBA00022490"/>
    </source>
</evidence>
<dbReference type="InterPro" id="IPR001020">
    <property type="entry name" value="PTS_HPr_His_P_site"/>
</dbReference>
<dbReference type="GO" id="GO:0005737">
    <property type="term" value="C:cytoplasm"/>
    <property type="evidence" value="ECO:0007669"/>
    <property type="project" value="UniProtKB-SubCell"/>
</dbReference>
<dbReference type="RefSeq" id="WP_091745158.1">
    <property type="nucleotide sequence ID" value="NZ_FODY01000006.1"/>
</dbReference>
<dbReference type="Gene3D" id="3.30.1340.10">
    <property type="entry name" value="HPr-like"/>
    <property type="match status" value="1"/>
</dbReference>
<keyword evidence="8" id="KW-1185">Reference proteome</keyword>
<evidence type="ECO:0000259" key="6">
    <source>
        <dbReference type="PROSITE" id="PS51350"/>
    </source>
</evidence>
<evidence type="ECO:0000256" key="2">
    <source>
        <dbReference type="ARBA" id="ARBA00004496"/>
    </source>
</evidence>
<evidence type="ECO:0000313" key="7">
    <source>
        <dbReference type="EMBL" id="SEO87382.1"/>
    </source>
</evidence>
<dbReference type="PANTHER" id="PTHR33705:SF2">
    <property type="entry name" value="PHOSPHOCARRIER PROTEIN NPR"/>
    <property type="match status" value="1"/>
</dbReference>
<keyword evidence="4" id="KW-0963">Cytoplasm</keyword>
<comment type="function">
    <text evidence="1">General (non sugar-specific) component of the phosphoenolpyruvate-dependent sugar phosphotransferase system (sugar PTS). This major carbohydrate active-transport system catalyzes the phosphorylation of incoming sugar substrates concomitantly with their translocation across the cell membrane. The phosphoryl group from phosphoenolpyruvate (PEP) is transferred to the phosphoryl carrier protein HPr by enzyme I. Phospho-HPr then transfers it to the PTS EIIA domain.</text>
</comment>
<dbReference type="PANTHER" id="PTHR33705">
    <property type="entry name" value="PHOSPHOCARRIER PROTEIN HPR"/>
    <property type="match status" value="1"/>
</dbReference>
<comment type="subcellular location">
    <subcellularLocation>
        <location evidence="2">Cytoplasm</location>
    </subcellularLocation>
</comment>
<feature type="domain" description="HPr" evidence="6">
    <location>
        <begin position="1"/>
        <end position="87"/>
    </location>
</feature>
<accession>A0A1H8T8Z8</accession>
<dbReference type="CDD" id="cd00367">
    <property type="entry name" value="PTS-HPr_like"/>
    <property type="match status" value="1"/>
</dbReference>
<dbReference type="PROSITE" id="PS00369">
    <property type="entry name" value="PTS_HPR_HIS"/>
    <property type="match status" value="1"/>
</dbReference>
<dbReference type="PRINTS" id="PR00107">
    <property type="entry name" value="PHOSPHOCPHPR"/>
</dbReference>
<dbReference type="PROSITE" id="PS51350">
    <property type="entry name" value="PTS_HPR_DOM"/>
    <property type="match status" value="1"/>
</dbReference>
<dbReference type="InterPro" id="IPR050399">
    <property type="entry name" value="HPr"/>
</dbReference>
<dbReference type="OrthoDB" id="9809047at2"/>
<dbReference type="EMBL" id="FODY01000006">
    <property type="protein sequence ID" value="SEO87382.1"/>
    <property type="molecule type" value="Genomic_DNA"/>
</dbReference>
<dbReference type="Pfam" id="PF00381">
    <property type="entry name" value="PTS-HPr"/>
    <property type="match status" value="1"/>
</dbReference>
<keyword evidence="5" id="KW-0598">Phosphotransferase system</keyword>
<dbReference type="InterPro" id="IPR035895">
    <property type="entry name" value="HPr-like_sf"/>
</dbReference>
<proteinExistence type="predicted"/>
<evidence type="ECO:0000256" key="5">
    <source>
        <dbReference type="ARBA" id="ARBA00022683"/>
    </source>
</evidence>
<name>A0A1H8T8Z8_9FIRM</name>
<gene>
    <name evidence="7" type="ORF">SAMN04490178_10669</name>
</gene>